<gene>
    <name evidence="2" type="ORF">IW245_003209</name>
</gene>
<dbReference type="RefSeq" id="WP_197003925.1">
    <property type="nucleotide sequence ID" value="NZ_BONS01000022.1"/>
</dbReference>
<comment type="caution">
    <text evidence="2">The sequence shown here is derived from an EMBL/GenBank/DDBJ whole genome shotgun (WGS) entry which is preliminary data.</text>
</comment>
<feature type="signal peptide" evidence="1">
    <location>
        <begin position="1"/>
        <end position="23"/>
    </location>
</feature>
<dbReference type="AlphaFoldDB" id="A0A8J7GHN9"/>
<keyword evidence="3" id="KW-1185">Reference proteome</keyword>
<name>A0A8J7GHN9_9ACTN</name>
<reference evidence="2" key="1">
    <citation type="submission" date="2020-11" db="EMBL/GenBank/DDBJ databases">
        <title>Sequencing the genomes of 1000 actinobacteria strains.</title>
        <authorList>
            <person name="Klenk H.-P."/>
        </authorList>
    </citation>
    <scope>NUCLEOTIDE SEQUENCE</scope>
    <source>
        <strain evidence="2">DSM 45356</strain>
    </source>
</reference>
<dbReference type="EMBL" id="JADOUF010000001">
    <property type="protein sequence ID" value="MBG6137015.1"/>
    <property type="molecule type" value="Genomic_DNA"/>
</dbReference>
<evidence type="ECO:0000256" key="1">
    <source>
        <dbReference type="SAM" id="SignalP"/>
    </source>
</evidence>
<proteinExistence type="predicted"/>
<evidence type="ECO:0000313" key="3">
    <source>
        <dbReference type="Proteomes" id="UP000622552"/>
    </source>
</evidence>
<accession>A0A8J7GHN9</accession>
<organism evidence="2 3">
    <name type="scientific">Longispora fulva</name>
    <dbReference type="NCBI Taxonomy" id="619741"/>
    <lineage>
        <taxon>Bacteria</taxon>
        <taxon>Bacillati</taxon>
        <taxon>Actinomycetota</taxon>
        <taxon>Actinomycetes</taxon>
        <taxon>Micromonosporales</taxon>
        <taxon>Micromonosporaceae</taxon>
        <taxon>Longispora</taxon>
    </lineage>
</organism>
<dbReference type="Proteomes" id="UP000622552">
    <property type="component" value="Unassembled WGS sequence"/>
</dbReference>
<sequence>MSRPLRSAALAAALAVTATGLTAAVSTPAQARPVCSSYYAIFDFTTQLFADGYYDCPDGSGGDAWVRLERQNAATGAWTVVAQGNGQALYNCAGTTPTAYRAWNGASFEQFRGTYACG</sequence>
<protein>
    <submittedName>
        <fullName evidence="2">Uncharacterized protein</fullName>
    </submittedName>
</protein>
<keyword evidence="1" id="KW-0732">Signal</keyword>
<evidence type="ECO:0000313" key="2">
    <source>
        <dbReference type="EMBL" id="MBG6137015.1"/>
    </source>
</evidence>
<feature type="chain" id="PRO_5039029895" evidence="1">
    <location>
        <begin position="24"/>
        <end position="118"/>
    </location>
</feature>